<feature type="domain" description="DNA2/NAM7 helicase-like C-terminal" evidence="6">
    <location>
        <begin position="722"/>
        <end position="784"/>
    </location>
</feature>
<dbReference type="Pfam" id="PF13087">
    <property type="entry name" value="AAA_12"/>
    <property type="match status" value="1"/>
</dbReference>
<evidence type="ECO:0000256" key="4">
    <source>
        <dbReference type="ARBA" id="ARBA00022840"/>
    </source>
</evidence>
<evidence type="ECO:0000256" key="5">
    <source>
        <dbReference type="SAM" id="MobiDB-lite"/>
    </source>
</evidence>
<protein>
    <recommendedName>
        <fullName evidence="6">DNA2/NAM7 helicase-like C-terminal domain-containing protein</fullName>
    </recommendedName>
</protein>
<sequence length="819" mass="90697">MAADAPPRQALTIDDLLGVDEESVKDAPPVESADEFPPLPGTSSSSQRDREVKNAMPTNIYKHIPNTGFLSMKFAKSLFPIATSSANERSGQIPNIELQTMEEALLAGNHPRTESTTEPTAAGVEPSLMVSGLPRNWADRRDLHCIVLDQFATNIQSDKRGFDRAMWMEPTRRAIADPAGTLELSRILRTTALDNSSSFFFRAATYTFVTPVVWANDVLGNVISITWRDQEPTKFRAAFEGASEAVVVTQSRDAVSQVAPQCFLRHEVFRTPASVEARKHLCRLVKSFLTCHPEEVILPLNVSQLGYQDLAWLHYLGNQFDRFCLNQGKDEPPSAADDGRTHWVRTVVPSLRAYPIRILLTLTDMPTEAGWTKGRPAEAWIDGAPSASHMQVHFVGVIPGGRELHITLMAQSGHIHLCCARLSRMEAYEDEEQEEVPKEDQISPTIRGRQTTLTTDQQKAAGFSCASYPVVALQAAFGTGKTVVGAVIAARQALTASNRVVVTASTNAVVAQFAETLLSIEEFSKLIILRYVSDTAVAEKRNPLPVDLNEVLKYLSDEFAANLSVSDKALCDRFREGRLRYEQFAQQENLDLCIRQKKGRVHARREGGFRNPRRRAWVDFSVLICEEASHVPERHEASQLEPHVRCSRTSNPAKFGARSVIDLLTAASLVTTFRVHPLLSGLPNTVAYNGTLMLQETRSGLQAGLTSMRPKQLNSCVASRSTPRRGQVELGTVDSVQGREKDVVILLTTRTDFNPETADFLDDPRRMNVALTRCRQGQFVLGNVESLRRVNFWSIVLSWAEARNAVVPASDLGQYLPSA</sequence>
<dbReference type="Gene3D" id="3.40.50.300">
    <property type="entry name" value="P-loop containing nucleotide triphosphate hydrolases"/>
    <property type="match status" value="2"/>
</dbReference>
<dbReference type="GO" id="GO:0005524">
    <property type="term" value="F:ATP binding"/>
    <property type="evidence" value="ECO:0007669"/>
    <property type="project" value="UniProtKB-KW"/>
</dbReference>
<dbReference type="InterPro" id="IPR050534">
    <property type="entry name" value="Coronavir_polyprotein_1ab"/>
</dbReference>
<keyword evidence="4" id="KW-0067">ATP-binding</keyword>
<dbReference type="PANTHER" id="PTHR43788">
    <property type="entry name" value="DNA2/NAM7 HELICASE FAMILY MEMBER"/>
    <property type="match status" value="1"/>
</dbReference>
<keyword evidence="2" id="KW-0378">Hydrolase</keyword>
<keyword evidence="1" id="KW-0547">Nucleotide-binding</keyword>
<keyword evidence="8" id="KW-1185">Reference proteome</keyword>
<evidence type="ECO:0000313" key="8">
    <source>
        <dbReference type="Proteomes" id="UP000054047"/>
    </source>
</evidence>
<dbReference type="GO" id="GO:0016787">
    <property type="term" value="F:hydrolase activity"/>
    <property type="evidence" value="ECO:0007669"/>
    <property type="project" value="UniProtKB-KW"/>
</dbReference>
<dbReference type="EMBL" id="KN730409">
    <property type="protein sequence ID" value="KIH61099.1"/>
    <property type="molecule type" value="Genomic_DNA"/>
</dbReference>
<dbReference type="GO" id="GO:0043139">
    <property type="term" value="F:5'-3' DNA helicase activity"/>
    <property type="evidence" value="ECO:0007669"/>
    <property type="project" value="TreeGrafter"/>
</dbReference>
<name>A0A0C2GPU8_9BILA</name>
<accession>A0A0C2GPU8</accession>
<gene>
    <name evidence="7" type="ORF">ANCDUO_08638</name>
</gene>
<evidence type="ECO:0000256" key="2">
    <source>
        <dbReference type="ARBA" id="ARBA00022801"/>
    </source>
</evidence>
<evidence type="ECO:0000256" key="3">
    <source>
        <dbReference type="ARBA" id="ARBA00022806"/>
    </source>
</evidence>
<dbReference type="InterPro" id="IPR047187">
    <property type="entry name" value="SF1_C_Upf1"/>
</dbReference>
<feature type="region of interest" description="Disordered" evidence="5">
    <location>
        <begin position="1"/>
        <end position="51"/>
    </location>
</feature>
<dbReference type="Proteomes" id="UP000054047">
    <property type="component" value="Unassembled WGS sequence"/>
</dbReference>
<dbReference type="CDD" id="cd18808">
    <property type="entry name" value="SF1_C_Upf1"/>
    <property type="match status" value="1"/>
</dbReference>
<evidence type="ECO:0000259" key="6">
    <source>
        <dbReference type="Pfam" id="PF13087"/>
    </source>
</evidence>
<dbReference type="OrthoDB" id="5856672at2759"/>
<proteinExistence type="predicted"/>
<organism evidence="7 8">
    <name type="scientific">Ancylostoma duodenale</name>
    <dbReference type="NCBI Taxonomy" id="51022"/>
    <lineage>
        <taxon>Eukaryota</taxon>
        <taxon>Metazoa</taxon>
        <taxon>Ecdysozoa</taxon>
        <taxon>Nematoda</taxon>
        <taxon>Chromadorea</taxon>
        <taxon>Rhabditida</taxon>
        <taxon>Rhabditina</taxon>
        <taxon>Rhabditomorpha</taxon>
        <taxon>Strongyloidea</taxon>
        <taxon>Ancylostomatidae</taxon>
        <taxon>Ancylostomatinae</taxon>
        <taxon>Ancylostoma</taxon>
    </lineage>
</organism>
<evidence type="ECO:0000256" key="1">
    <source>
        <dbReference type="ARBA" id="ARBA00022741"/>
    </source>
</evidence>
<dbReference type="InterPro" id="IPR027417">
    <property type="entry name" value="P-loop_NTPase"/>
</dbReference>
<reference evidence="7 8" key="1">
    <citation type="submission" date="2013-12" db="EMBL/GenBank/DDBJ databases">
        <title>Draft genome of the parsitic nematode Ancylostoma duodenale.</title>
        <authorList>
            <person name="Mitreva M."/>
        </authorList>
    </citation>
    <scope>NUCLEOTIDE SEQUENCE [LARGE SCALE GENOMIC DNA]</scope>
    <source>
        <strain evidence="7 8">Zhejiang</strain>
    </source>
</reference>
<keyword evidence="3" id="KW-0347">Helicase</keyword>
<dbReference type="InterPro" id="IPR041679">
    <property type="entry name" value="DNA2/NAM7-like_C"/>
</dbReference>
<dbReference type="AlphaFoldDB" id="A0A0C2GPU8"/>
<dbReference type="PANTHER" id="PTHR43788:SF8">
    <property type="entry name" value="DNA-BINDING PROTEIN SMUBP-2"/>
    <property type="match status" value="1"/>
</dbReference>
<evidence type="ECO:0000313" key="7">
    <source>
        <dbReference type="EMBL" id="KIH61099.1"/>
    </source>
</evidence>
<dbReference type="SUPFAM" id="SSF52540">
    <property type="entry name" value="P-loop containing nucleoside triphosphate hydrolases"/>
    <property type="match status" value="1"/>
</dbReference>